<proteinExistence type="predicted"/>
<name>A0A173GDB8_9CAUD</name>
<organism evidence="1 2">
    <name type="scientific">Erwinia phage vB_EamM_Simmy50</name>
    <dbReference type="NCBI Taxonomy" id="1815988"/>
    <lineage>
        <taxon>Viruses</taxon>
        <taxon>Duplodnaviria</taxon>
        <taxon>Heunggongvirae</taxon>
        <taxon>Uroviricota</taxon>
        <taxon>Caudoviricetes</taxon>
        <taxon>Chimalliviridae</taxon>
        <taxon>Agricanvirus</taxon>
        <taxon>Agricanvirus simmy50</taxon>
    </lineage>
</organism>
<sequence length="198" mass="22360">MDVGQRNVQISDQYEIIGMAGVNYLPLKKSSSDTYRVVLCRLDGLGRDNTNLHYDIDDAFTDHYRFITQQLPFAEFDGRDRVTTLMQNWQGKATTEIIDNIFSSIDPDAGAFTLESISVENGYLYGEVRLANSIVGTNLSMMLNHPRPDQAAMIFGVRYLSVNTRLDGLQYADVKKICAYDVNIVSETELTQRRNGVK</sequence>
<gene>
    <name evidence="1" type="ORF">SIMMY50_93</name>
</gene>
<evidence type="ECO:0000313" key="1">
    <source>
        <dbReference type="EMBL" id="ANH51555.1"/>
    </source>
</evidence>
<keyword evidence="2" id="KW-1185">Reference proteome</keyword>
<accession>A0A173GDB8</accession>
<dbReference type="EMBL" id="KU886223">
    <property type="protein sequence ID" value="ANH51555.1"/>
    <property type="molecule type" value="Genomic_DNA"/>
</dbReference>
<reference evidence="2" key="1">
    <citation type="submission" date="2016-03" db="EMBL/GenBank/DDBJ databases">
        <authorList>
            <person name="Sharma R."/>
            <person name="Simister A.R."/>
            <person name="Berg J.A."/>
            <person name="Jensen G.L."/>
            <person name="Keele B.R."/>
            <person name="Ward M.E.H."/>
            <person name="Breakwell D.P."/>
            <person name="Hope S."/>
            <person name="Grose J.H."/>
        </authorList>
    </citation>
    <scope>NUCLEOTIDE SEQUENCE [LARGE SCALE GENOMIC DNA]</scope>
</reference>
<protein>
    <submittedName>
        <fullName evidence="1">Uncharacterized protein</fullName>
    </submittedName>
</protein>
<evidence type="ECO:0000313" key="2">
    <source>
        <dbReference type="Proteomes" id="UP000222975"/>
    </source>
</evidence>
<dbReference type="Proteomes" id="UP000222975">
    <property type="component" value="Segment"/>
</dbReference>